<gene>
    <name evidence="3" type="primary">SFTA2</name>
</gene>
<dbReference type="PANTHER" id="PTHR38500">
    <property type="entry name" value="SURFACTANT-ASSOCIATED PROTEIN 2"/>
    <property type="match status" value="1"/>
</dbReference>
<proteinExistence type="predicted"/>
<dbReference type="Proteomes" id="UP000515140">
    <property type="component" value="Unplaced"/>
</dbReference>
<name>A0A6P5J773_PHACI</name>
<dbReference type="Pfam" id="PF15210">
    <property type="entry name" value="SFTA2"/>
    <property type="match status" value="1"/>
</dbReference>
<dbReference type="GeneID" id="110199458"/>
<feature type="chain" id="PRO_5027834212" evidence="1">
    <location>
        <begin position="20"/>
        <end position="76"/>
    </location>
</feature>
<feature type="signal peptide" evidence="1">
    <location>
        <begin position="1"/>
        <end position="19"/>
    </location>
</feature>
<evidence type="ECO:0000256" key="1">
    <source>
        <dbReference type="SAM" id="SignalP"/>
    </source>
</evidence>
<reference evidence="3" key="1">
    <citation type="submission" date="2025-08" db="UniProtKB">
        <authorList>
            <consortium name="RefSeq"/>
        </authorList>
    </citation>
    <scope>IDENTIFICATION</scope>
    <source>
        <tissue evidence="3">Spleen</tissue>
    </source>
</reference>
<accession>A0A6P5J773</accession>
<dbReference type="FunCoup" id="A0A6P5J773">
    <property type="interactions" value="9"/>
</dbReference>
<dbReference type="AlphaFoldDB" id="A0A6P5J773"/>
<dbReference type="InterPro" id="IPR028198">
    <property type="entry name" value="SFTA2"/>
</dbReference>
<dbReference type="KEGG" id="pcw:110199458"/>
<organism evidence="2 3">
    <name type="scientific">Phascolarctos cinereus</name>
    <name type="common">Koala</name>
    <dbReference type="NCBI Taxonomy" id="38626"/>
    <lineage>
        <taxon>Eukaryota</taxon>
        <taxon>Metazoa</taxon>
        <taxon>Chordata</taxon>
        <taxon>Craniata</taxon>
        <taxon>Vertebrata</taxon>
        <taxon>Euteleostomi</taxon>
        <taxon>Mammalia</taxon>
        <taxon>Metatheria</taxon>
        <taxon>Diprotodontia</taxon>
        <taxon>Phascolarctidae</taxon>
        <taxon>Phascolarctos</taxon>
    </lineage>
</organism>
<keyword evidence="1" id="KW-0732">Signal</keyword>
<keyword evidence="2" id="KW-1185">Reference proteome</keyword>
<evidence type="ECO:0000313" key="3">
    <source>
        <dbReference type="RefSeq" id="XP_020829990.1"/>
    </source>
</evidence>
<dbReference type="CTD" id="389376"/>
<dbReference type="RefSeq" id="XP_020829990.1">
    <property type="nucleotide sequence ID" value="XM_020974331.1"/>
</dbReference>
<dbReference type="PANTHER" id="PTHR38500:SF1">
    <property type="entry name" value="SURFACTANT-ASSOCIATED PROTEIN 2"/>
    <property type="match status" value="1"/>
</dbReference>
<dbReference type="InParanoid" id="A0A6P5J773"/>
<protein>
    <submittedName>
        <fullName evidence="3">Surfactant-associated protein 2</fullName>
    </submittedName>
</protein>
<evidence type="ECO:0000313" key="2">
    <source>
        <dbReference type="Proteomes" id="UP000515140"/>
    </source>
</evidence>
<sequence>MKPWMLLFLLLILPNKPQGTGPRTIMHLKLKDSFPRNLSRAPHFQEFLEKVCHLLNLPLGTNITLQSPGSPHHVTC</sequence>